<dbReference type="PROSITE" id="PS50206">
    <property type="entry name" value="RHODANESE_3"/>
    <property type="match status" value="1"/>
</dbReference>
<sequence>MAVIRTMTPNEVRDLLAHGAITLVDVREDEEWARERIPGALHHPLSRLHATAASLPEQTPVVFHCLAGRRSAQAVALCRSLGLGHDTHMAGGLSAWKAQGLPVSR</sequence>
<dbReference type="Gene3D" id="3.40.250.10">
    <property type="entry name" value="Rhodanese-like domain"/>
    <property type="match status" value="1"/>
</dbReference>
<dbReference type="OrthoDB" id="9807812at2"/>
<dbReference type="HOGENOM" id="CLU_089574_6_3_5"/>
<gene>
    <name evidence="2" type="ORF">Rumeso_01641</name>
</gene>
<dbReference type="SMART" id="SM00450">
    <property type="entry name" value="RHOD"/>
    <property type="match status" value="1"/>
</dbReference>
<reference evidence="2 3" key="1">
    <citation type="submission" date="2013-02" db="EMBL/GenBank/DDBJ databases">
        <authorList>
            <person name="Fiebig A."/>
            <person name="Goeker M."/>
            <person name="Klenk H.-P.P."/>
        </authorList>
    </citation>
    <scope>NUCLEOTIDE SEQUENCE [LARGE SCALE GENOMIC DNA]</scope>
    <source>
        <strain evidence="2 3">DSM 19309</strain>
    </source>
</reference>
<dbReference type="InterPro" id="IPR001763">
    <property type="entry name" value="Rhodanese-like_dom"/>
</dbReference>
<keyword evidence="3" id="KW-1185">Reference proteome</keyword>
<protein>
    <recommendedName>
        <fullName evidence="1">Rhodanese domain-containing protein</fullName>
    </recommendedName>
</protein>
<organism evidence="2 3">
    <name type="scientific">Rubellimicrobium mesophilum DSM 19309</name>
    <dbReference type="NCBI Taxonomy" id="442562"/>
    <lineage>
        <taxon>Bacteria</taxon>
        <taxon>Pseudomonadati</taxon>
        <taxon>Pseudomonadota</taxon>
        <taxon>Alphaproteobacteria</taxon>
        <taxon>Rhodobacterales</taxon>
        <taxon>Roseobacteraceae</taxon>
        <taxon>Rubellimicrobium</taxon>
    </lineage>
</organism>
<dbReference type="Pfam" id="PF00581">
    <property type="entry name" value="Rhodanese"/>
    <property type="match status" value="1"/>
</dbReference>
<dbReference type="AlphaFoldDB" id="A0A017HRA2"/>
<dbReference type="InterPro" id="IPR036873">
    <property type="entry name" value="Rhodanese-like_dom_sf"/>
</dbReference>
<comment type="caution">
    <text evidence="2">The sequence shown here is derived from an EMBL/GenBank/DDBJ whole genome shotgun (WGS) entry which is preliminary data.</text>
</comment>
<accession>A0A017HRA2</accession>
<feature type="domain" description="Rhodanese" evidence="1">
    <location>
        <begin position="17"/>
        <end position="105"/>
    </location>
</feature>
<evidence type="ECO:0000313" key="2">
    <source>
        <dbReference type="EMBL" id="EYD76683.1"/>
    </source>
</evidence>
<dbReference type="SUPFAM" id="SSF52821">
    <property type="entry name" value="Rhodanese/Cell cycle control phosphatase"/>
    <property type="match status" value="1"/>
</dbReference>
<name>A0A017HRA2_9RHOB</name>
<dbReference type="Proteomes" id="UP000019666">
    <property type="component" value="Unassembled WGS sequence"/>
</dbReference>
<dbReference type="PANTHER" id="PTHR44086">
    <property type="entry name" value="THIOSULFATE SULFURTRANSFERASE RDL2, MITOCHONDRIAL-RELATED"/>
    <property type="match status" value="1"/>
</dbReference>
<evidence type="ECO:0000259" key="1">
    <source>
        <dbReference type="PROSITE" id="PS50206"/>
    </source>
</evidence>
<dbReference type="EMBL" id="AOSK01000041">
    <property type="protein sequence ID" value="EYD76683.1"/>
    <property type="molecule type" value="Genomic_DNA"/>
</dbReference>
<dbReference type="RefSeq" id="WP_037277168.1">
    <property type="nucleotide sequence ID" value="NZ_KK088521.1"/>
</dbReference>
<dbReference type="GO" id="GO:0004792">
    <property type="term" value="F:thiosulfate-cyanide sulfurtransferase activity"/>
    <property type="evidence" value="ECO:0007669"/>
    <property type="project" value="TreeGrafter"/>
</dbReference>
<evidence type="ECO:0000313" key="3">
    <source>
        <dbReference type="Proteomes" id="UP000019666"/>
    </source>
</evidence>
<proteinExistence type="predicted"/>
<dbReference type="PANTHER" id="PTHR44086:SF10">
    <property type="entry name" value="THIOSULFATE SULFURTRANSFERASE_RHODANESE-LIKE DOMAIN-CONTAINING PROTEIN 3"/>
    <property type="match status" value="1"/>
</dbReference>
<dbReference type="STRING" id="442562.Rumeso_01641"/>